<dbReference type="InterPro" id="IPR058625">
    <property type="entry name" value="MdtA-like_BSH"/>
</dbReference>
<dbReference type="Gene3D" id="2.40.50.100">
    <property type="match status" value="1"/>
</dbReference>
<feature type="compositionally biased region" description="Basic and acidic residues" evidence="2">
    <location>
        <begin position="381"/>
        <end position="394"/>
    </location>
</feature>
<keyword evidence="1" id="KW-0175">Coiled coil</keyword>
<dbReference type="Proteomes" id="UP001231124">
    <property type="component" value="Unassembled WGS sequence"/>
</dbReference>
<proteinExistence type="predicted"/>
<dbReference type="Pfam" id="PF25917">
    <property type="entry name" value="BSH_RND"/>
    <property type="match status" value="1"/>
</dbReference>
<accession>A0ABU0HUP4</accession>
<name>A0ABU0HUP4_9HYPH</name>
<dbReference type="PANTHER" id="PTHR30386">
    <property type="entry name" value="MEMBRANE FUSION SUBUNIT OF EMRAB-TOLC MULTIDRUG EFFLUX PUMP"/>
    <property type="match status" value="1"/>
</dbReference>
<dbReference type="EMBL" id="JAUSVP010000001">
    <property type="protein sequence ID" value="MDQ0446047.1"/>
    <property type="molecule type" value="Genomic_DNA"/>
</dbReference>
<dbReference type="InterPro" id="IPR050739">
    <property type="entry name" value="MFP"/>
</dbReference>
<dbReference type="Gene3D" id="2.40.30.170">
    <property type="match status" value="1"/>
</dbReference>
<feature type="region of interest" description="Disordered" evidence="2">
    <location>
        <begin position="378"/>
        <end position="401"/>
    </location>
</feature>
<keyword evidence="6" id="KW-1185">Reference proteome</keyword>
<organism evidence="5 6">
    <name type="scientific">Methylobacterium aerolatum</name>
    <dbReference type="NCBI Taxonomy" id="418708"/>
    <lineage>
        <taxon>Bacteria</taxon>
        <taxon>Pseudomonadati</taxon>
        <taxon>Pseudomonadota</taxon>
        <taxon>Alphaproteobacteria</taxon>
        <taxon>Hyphomicrobiales</taxon>
        <taxon>Methylobacteriaceae</taxon>
        <taxon>Methylobacterium</taxon>
    </lineage>
</organism>
<evidence type="ECO:0000256" key="1">
    <source>
        <dbReference type="SAM" id="Coils"/>
    </source>
</evidence>
<evidence type="ECO:0000256" key="3">
    <source>
        <dbReference type="SAM" id="Phobius"/>
    </source>
</evidence>
<keyword evidence="3" id="KW-1133">Transmembrane helix</keyword>
<keyword evidence="3" id="KW-0812">Transmembrane</keyword>
<dbReference type="Gene3D" id="1.10.287.470">
    <property type="entry name" value="Helix hairpin bin"/>
    <property type="match status" value="2"/>
</dbReference>
<evidence type="ECO:0000313" key="6">
    <source>
        <dbReference type="Proteomes" id="UP001231124"/>
    </source>
</evidence>
<keyword evidence="3" id="KW-0472">Membrane</keyword>
<feature type="compositionally biased region" description="Low complexity" evidence="2">
    <location>
        <begin position="10"/>
        <end position="30"/>
    </location>
</feature>
<feature type="coiled-coil region" evidence="1">
    <location>
        <begin position="121"/>
        <end position="183"/>
    </location>
</feature>
<gene>
    <name evidence="5" type="ORF">QO012_000525</name>
</gene>
<evidence type="ECO:0000256" key="2">
    <source>
        <dbReference type="SAM" id="MobiDB-lite"/>
    </source>
</evidence>
<sequence length="401" mass="42347">MDARRSDTFAPATPLPAATGAPSLPHSTAPVPVAPTPVPVKAKRGRARVVLPLILLAALGGGGSYGWHWWTVGRFHQTTDDAYLQADKVTVAPKVGGLVATVAVGDNQPVHAGDVLATVDDRDYRNALAQAEAEVEKGEAQLAGYAAAVIQQVAQVETSKADVSNAEAALTFAQQEAKRYQELLSTGSGTSQRAQQTQSDLLQKQAAVTKTRAALDASQKQVATFEALERSARATIAGARAKVEKARLDIDYTAIRAPIDGVVGDRSVRPGQYVQPGTALLTVVPMGRGLYLVANFKETQIGHMVRGQPVTFTVDAFGDHPFHGTVESFAPGTGSQFALLPPENATGNFTKVVQRVPVRIKLADDPLLPRLRPGLSVEATVETKGDDMDGDGRTRLSLAAP</sequence>
<dbReference type="RefSeq" id="WP_238203376.1">
    <property type="nucleotide sequence ID" value="NZ_BPQE01000013.1"/>
</dbReference>
<feature type="region of interest" description="Disordered" evidence="2">
    <location>
        <begin position="1"/>
        <end position="30"/>
    </location>
</feature>
<feature type="transmembrane region" description="Helical" evidence="3">
    <location>
        <begin position="49"/>
        <end position="70"/>
    </location>
</feature>
<feature type="domain" description="Multidrug resistance protein MdtA-like barrel-sandwich hybrid" evidence="4">
    <location>
        <begin position="88"/>
        <end position="284"/>
    </location>
</feature>
<comment type="caution">
    <text evidence="5">The sequence shown here is derived from an EMBL/GenBank/DDBJ whole genome shotgun (WGS) entry which is preliminary data.</text>
</comment>
<reference evidence="5 6" key="1">
    <citation type="submission" date="2023-07" db="EMBL/GenBank/DDBJ databases">
        <title>Genomic Encyclopedia of Type Strains, Phase IV (KMG-IV): sequencing the most valuable type-strain genomes for metagenomic binning, comparative biology and taxonomic classification.</title>
        <authorList>
            <person name="Goeker M."/>
        </authorList>
    </citation>
    <scope>NUCLEOTIDE SEQUENCE [LARGE SCALE GENOMIC DNA]</scope>
    <source>
        <strain evidence="5 6">DSM 19013</strain>
    </source>
</reference>
<evidence type="ECO:0000259" key="4">
    <source>
        <dbReference type="Pfam" id="PF25917"/>
    </source>
</evidence>
<dbReference type="SUPFAM" id="SSF111369">
    <property type="entry name" value="HlyD-like secretion proteins"/>
    <property type="match status" value="3"/>
</dbReference>
<protein>
    <submittedName>
        <fullName evidence="5">Membrane fusion protein (Multidrug efflux system)</fullName>
    </submittedName>
</protein>
<evidence type="ECO:0000313" key="5">
    <source>
        <dbReference type="EMBL" id="MDQ0446047.1"/>
    </source>
</evidence>
<dbReference type="PANTHER" id="PTHR30386:SF24">
    <property type="entry name" value="MULTIDRUG RESISTANCE EFFLUX PUMP"/>
    <property type="match status" value="1"/>
</dbReference>